<dbReference type="RefSeq" id="XP_005828922.1">
    <property type="nucleotide sequence ID" value="XM_005828865.1"/>
</dbReference>
<dbReference type="PaxDb" id="55529-EKX41942"/>
<dbReference type="AlphaFoldDB" id="L1J0W0"/>
<keyword evidence="4" id="KW-1185">Reference proteome</keyword>
<evidence type="ECO:0000313" key="3">
    <source>
        <dbReference type="EnsemblProtists" id="EKX41942"/>
    </source>
</evidence>
<proteinExistence type="predicted"/>
<dbReference type="KEGG" id="gtt:GUITHDRAFT_112078"/>
<feature type="region of interest" description="Disordered" evidence="1">
    <location>
        <begin position="43"/>
        <end position="72"/>
    </location>
</feature>
<reference evidence="3" key="3">
    <citation type="submission" date="2016-03" db="UniProtKB">
        <authorList>
            <consortium name="EnsemblProtists"/>
        </authorList>
    </citation>
    <scope>IDENTIFICATION</scope>
</reference>
<dbReference type="EMBL" id="JH993020">
    <property type="protein sequence ID" value="EKX41942.1"/>
    <property type="molecule type" value="Genomic_DNA"/>
</dbReference>
<evidence type="ECO:0000256" key="1">
    <source>
        <dbReference type="SAM" id="MobiDB-lite"/>
    </source>
</evidence>
<dbReference type="Proteomes" id="UP000011087">
    <property type="component" value="Unassembled WGS sequence"/>
</dbReference>
<dbReference type="GeneID" id="17298566"/>
<reference evidence="4" key="2">
    <citation type="submission" date="2012-11" db="EMBL/GenBank/DDBJ databases">
        <authorList>
            <person name="Kuo A."/>
            <person name="Curtis B.A."/>
            <person name="Tanifuji G."/>
            <person name="Burki F."/>
            <person name="Gruber A."/>
            <person name="Irimia M."/>
            <person name="Maruyama S."/>
            <person name="Arias M.C."/>
            <person name="Ball S.G."/>
            <person name="Gile G.H."/>
            <person name="Hirakawa Y."/>
            <person name="Hopkins J.F."/>
            <person name="Rensing S.A."/>
            <person name="Schmutz J."/>
            <person name="Symeonidi A."/>
            <person name="Elias M."/>
            <person name="Eveleigh R.J."/>
            <person name="Herman E.K."/>
            <person name="Klute M.J."/>
            <person name="Nakayama T."/>
            <person name="Obornik M."/>
            <person name="Reyes-Prieto A."/>
            <person name="Armbrust E.V."/>
            <person name="Aves S.J."/>
            <person name="Beiko R.G."/>
            <person name="Coutinho P."/>
            <person name="Dacks J.B."/>
            <person name="Durnford D.G."/>
            <person name="Fast N.M."/>
            <person name="Green B.R."/>
            <person name="Grisdale C."/>
            <person name="Hempe F."/>
            <person name="Henrissat B."/>
            <person name="Hoppner M.P."/>
            <person name="Ishida K.-I."/>
            <person name="Kim E."/>
            <person name="Koreny L."/>
            <person name="Kroth P.G."/>
            <person name="Liu Y."/>
            <person name="Malik S.-B."/>
            <person name="Maier U.G."/>
            <person name="McRose D."/>
            <person name="Mock T."/>
            <person name="Neilson J.A."/>
            <person name="Onodera N.T."/>
            <person name="Poole A.M."/>
            <person name="Pritham E.J."/>
            <person name="Richards T.A."/>
            <person name="Rocap G."/>
            <person name="Roy S.W."/>
            <person name="Sarai C."/>
            <person name="Schaack S."/>
            <person name="Shirato S."/>
            <person name="Slamovits C.H."/>
            <person name="Spencer D.F."/>
            <person name="Suzuki S."/>
            <person name="Worden A.Z."/>
            <person name="Zauner S."/>
            <person name="Barry K."/>
            <person name="Bell C."/>
            <person name="Bharti A.K."/>
            <person name="Crow J.A."/>
            <person name="Grimwood J."/>
            <person name="Kramer R."/>
            <person name="Lindquist E."/>
            <person name="Lucas S."/>
            <person name="Salamov A."/>
            <person name="McFadden G.I."/>
            <person name="Lane C.E."/>
            <person name="Keeling P.J."/>
            <person name="Gray M.W."/>
            <person name="Grigoriev I.V."/>
            <person name="Archibald J.M."/>
        </authorList>
    </citation>
    <scope>NUCLEOTIDE SEQUENCE</scope>
    <source>
        <strain evidence="4">CCMP2712</strain>
    </source>
</reference>
<organism evidence="2">
    <name type="scientific">Guillardia theta (strain CCMP2712)</name>
    <name type="common">Cryptophyte</name>
    <dbReference type="NCBI Taxonomy" id="905079"/>
    <lineage>
        <taxon>Eukaryota</taxon>
        <taxon>Cryptophyceae</taxon>
        <taxon>Pyrenomonadales</taxon>
        <taxon>Geminigeraceae</taxon>
        <taxon>Guillardia</taxon>
    </lineage>
</organism>
<gene>
    <name evidence="2" type="ORF">GUITHDRAFT_112078</name>
</gene>
<dbReference type="EnsemblProtists" id="EKX41942">
    <property type="protein sequence ID" value="EKX41942"/>
    <property type="gene ID" value="GUITHDRAFT_112078"/>
</dbReference>
<evidence type="ECO:0000313" key="2">
    <source>
        <dbReference type="EMBL" id="EKX41942.1"/>
    </source>
</evidence>
<dbReference type="HOGENOM" id="CLU_1681272_0_0_1"/>
<name>L1J0W0_GUITC</name>
<reference evidence="2 4" key="1">
    <citation type="journal article" date="2012" name="Nature">
        <title>Algal genomes reveal evolutionary mosaicism and the fate of nucleomorphs.</title>
        <authorList>
            <consortium name="DOE Joint Genome Institute"/>
            <person name="Curtis B.A."/>
            <person name="Tanifuji G."/>
            <person name="Burki F."/>
            <person name="Gruber A."/>
            <person name="Irimia M."/>
            <person name="Maruyama S."/>
            <person name="Arias M.C."/>
            <person name="Ball S.G."/>
            <person name="Gile G.H."/>
            <person name="Hirakawa Y."/>
            <person name="Hopkins J.F."/>
            <person name="Kuo A."/>
            <person name="Rensing S.A."/>
            <person name="Schmutz J."/>
            <person name="Symeonidi A."/>
            <person name="Elias M."/>
            <person name="Eveleigh R.J."/>
            <person name="Herman E.K."/>
            <person name="Klute M.J."/>
            <person name="Nakayama T."/>
            <person name="Obornik M."/>
            <person name="Reyes-Prieto A."/>
            <person name="Armbrust E.V."/>
            <person name="Aves S.J."/>
            <person name="Beiko R.G."/>
            <person name="Coutinho P."/>
            <person name="Dacks J.B."/>
            <person name="Durnford D.G."/>
            <person name="Fast N.M."/>
            <person name="Green B.R."/>
            <person name="Grisdale C.J."/>
            <person name="Hempel F."/>
            <person name="Henrissat B."/>
            <person name="Hoppner M.P."/>
            <person name="Ishida K."/>
            <person name="Kim E."/>
            <person name="Koreny L."/>
            <person name="Kroth P.G."/>
            <person name="Liu Y."/>
            <person name="Malik S.B."/>
            <person name="Maier U.G."/>
            <person name="McRose D."/>
            <person name="Mock T."/>
            <person name="Neilson J.A."/>
            <person name="Onodera N.T."/>
            <person name="Poole A.M."/>
            <person name="Pritham E.J."/>
            <person name="Richards T.A."/>
            <person name="Rocap G."/>
            <person name="Roy S.W."/>
            <person name="Sarai C."/>
            <person name="Schaack S."/>
            <person name="Shirato S."/>
            <person name="Slamovits C.H."/>
            <person name="Spencer D.F."/>
            <person name="Suzuki S."/>
            <person name="Worden A.Z."/>
            <person name="Zauner S."/>
            <person name="Barry K."/>
            <person name="Bell C."/>
            <person name="Bharti A.K."/>
            <person name="Crow J.A."/>
            <person name="Grimwood J."/>
            <person name="Kramer R."/>
            <person name="Lindquist E."/>
            <person name="Lucas S."/>
            <person name="Salamov A."/>
            <person name="McFadden G.I."/>
            <person name="Lane C.E."/>
            <person name="Keeling P.J."/>
            <person name="Gray M.W."/>
            <person name="Grigoriev I.V."/>
            <person name="Archibald J.M."/>
        </authorList>
    </citation>
    <scope>NUCLEOTIDE SEQUENCE</scope>
    <source>
        <strain evidence="2 4">CCMP2712</strain>
    </source>
</reference>
<sequence>MSKGSSATQICCKNEKNMLEEAAKIFDSHDSFLLVSWLDVGPPREDRASRRKSATSPPPNDAPDDKAEAPPEELEARLLGVDKTISSLCSQAPPGTSVIIIGPSEDLTEIEELRLRRRTKSNQKSAGMPWSEEDEKNLNTKINEARNGCAFFFFSSR</sequence>
<protein>
    <submittedName>
        <fullName evidence="2 3">Uncharacterized protein</fullName>
    </submittedName>
</protein>
<evidence type="ECO:0000313" key="4">
    <source>
        <dbReference type="Proteomes" id="UP000011087"/>
    </source>
</evidence>
<accession>L1J0W0</accession>